<protein>
    <submittedName>
        <fullName evidence="2">Uncharacterized protein</fullName>
    </submittedName>
</protein>
<evidence type="ECO:0000313" key="3">
    <source>
        <dbReference type="Proteomes" id="UP000322234"/>
    </source>
</evidence>
<evidence type="ECO:0000313" key="2">
    <source>
        <dbReference type="EMBL" id="MXQ93726.1"/>
    </source>
</evidence>
<sequence>MKSVANDLAATGDNTRDVTPGHLPASPPPLPAPQASAFLHLFYAASDHLDHDHRMVGLDQNAVPEARNGKVRQHWSSLCRYLTRDSKIL</sequence>
<name>A0A6B0S0W3_9CETA</name>
<organism evidence="2 3">
    <name type="scientific">Bos mutus</name>
    <name type="common">wild yak</name>
    <dbReference type="NCBI Taxonomy" id="72004"/>
    <lineage>
        <taxon>Eukaryota</taxon>
        <taxon>Metazoa</taxon>
        <taxon>Chordata</taxon>
        <taxon>Craniata</taxon>
        <taxon>Vertebrata</taxon>
        <taxon>Euteleostomi</taxon>
        <taxon>Mammalia</taxon>
        <taxon>Eutheria</taxon>
        <taxon>Laurasiatheria</taxon>
        <taxon>Artiodactyla</taxon>
        <taxon>Ruminantia</taxon>
        <taxon>Pecora</taxon>
        <taxon>Bovidae</taxon>
        <taxon>Bovinae</taxon>
        <taxon>Bos</taxon>
    </lineage>
</organism>
<keyword evidence="3" id="KW-1185">Reference proteome</keyword>
<accession>A0A6B0S0W3</accession>
<dbReference type="AlphaFoldDB" id="A0A6B0S0W3"/>
<reference evidence="2" key="1">
    <citation type="submission" date="2019-10" db="EMBL/GenBank/DDBJ databases">
        <title>The sequence and de novo assembly of the wild yak genome.</title>
        <authorList>
            <person name="Liu Y."/>
        </authorList>
    </citation>
    <scope>NUCLEOTIDE SEQUENCE [LARGE SCALE GENOMIC DNA]</scope>
    <source>
        <strain evidence="2">WY2019</strain>
    </source>
</reference>
<comment type="caution">
    <text evidence="2">The sequence shown here is derived from an EMBL/GenBank/DDBJ whole genome shotgun (WGS) entry which is preliminary data.</text>
</comment>
<feature type="region of interest" description="Disordered" evidence="1">
    <location>
        <begin position="1"/>
        <end position="30"/>
    </location>
</feature>
<proteinExistence type="predicted"/>
<dbReference type="EMBL" id="VBQZ03000097">
    <property type="protein sequence ID" value="MXQ93726.1"/>
    <property type="molecule type" value="Genomic_DNA"/>
</dbReference>
<gene>
    <name evidence="2" type="ORF">E5288_WYG017937</name>
</gene>
<evidence type="ECO:0000256" key="1">
    <source>
        <dbReference type="SAM" id="MobiDB-lite"/>
    </source>
</evidence>
<dbReference type="Proteomes" id="UP000322234">
    <property type="component" value="Unassembled WGS sequence"/>
</dbReference>